<proteinExistence type="predicted"/>
<dbReference type="EMBL" id="LR797306">
    <property type="protein sequence ID" value="CAB4200018.1"/>
    <property type="molecule type" value="Genomic_DNA"/>
</dbReference>
<name>A0A6J5RZM0_9CAUD</name>
<protein>
    <submittedName>
        <fullName evidence="1">Uncharacterized protein</fullName>
    </submittedName>
</protein>
<dbReference type="Pfam" id="PF24175">
    <property type="entry name" value="SU10_adaptor"/>
    <property type="match status" value="1"/>
</dbReference>
<evidence type="ECO:0000313" key="1">
    <source>
        <dbReference type="EMBL" id="CAB4200018.1"/>
    </source>
</evidence>
<reference evidence="1" key="1">
    <citation type="submission" date="2020-05" db="EMBL/GenBank/DDBJ databases">
        <authorList>
            <person name="Chiriac C."/>
            <person name="Salcher M."/>
            <person name="Ghai R."/>
            <person name="Kavagutti S V."/>
        </authorList>
    </citation>
    <scope>NUCLEOTIDE SEQUENCE</scope>
</reference>
<accession>A0A6J5RZM0</accession>
<dbReference type="InterPro" id="IPR056209">
    <property type="entry name" value="SU10_adaptor"/>
</dbReference>
<sequence>MAYTTTDLITAVKAIASIPSSQNLFTTADFLRFANRAMHKKLIPLVLGTREEYWVQSYDHSITADRASYVIPSRAIGGKLRDVLWVSGNTETSLPRLEPENIYSTESGRLGFYLEGSKVMLSPTPTTTADTLRLKHFRRPNTLVAASSCGLIESIDTNANTVTLTSTPETFTNGVLIDFVQGGDGHDWRAIDQEITGVSGTTINFVSLPSDLEVGDYVCIAGESCIPQIPLELLPILEDEVAKMCRHAQGKKDADADKELEEDKREILKTLTPRVDGEPKKIIGHATLLNHFRRGR</sequence>
<gene>
    <name evidence="1" type="ORF">UFOVP1351_20</name>
</gene>
<organism evidence="1">
    <name type="scientific">uncultured Caudovirales phage</name>
    <dbReference type="NCBI Taxonomy" id="2100421"/>
    <lineage>
        <taxon>Viruses</taxon>
        <taxon>Duplodnaviria</taxon>
        <taxon>Heunggongvirae</taxon>
        <taxon>Uroviricota</taxon>
        <taxon>Caudoviricetes</taxon>
        <taxon>Peduoviridae</taxon>
        <taxon>Maltschvirus</taxon>
        <taxon>Maltschvirus maltsch</taxon>
    </lineage>
</organism>